<feature type="region of interest" description="Disordered" evidence="1">
    <location>
        <begin position="28"/>
        <end position="61"/>
    </location>
</feature>
<evidence type="ECO:0000256" key="2">
    <source>
        <dbReference type="SAM" id="SignalP"/>
    </source>
</evidence>
<evidence type="ECO:0000313" key="4">
    <source>
        <dbReference type="Proteomes" id="UP000316252"/>
    </source>
</evidence>
<sequence length="151" mass="15385">MKSTALRTLTALAGVAFVAGALAGCTGGDDSTTKKSASPKPSAAPSQVTEVSDAPGTGEGFVGARNDVEVKKCEPAKDGWAISGTVTNSSDATANYRIYVSLLDKDSATLGLKQVNSDGVEAGKSADWNADIAVDGKNLQCVLRVERYAAS</sequence>
<comment type="caution">
    <text evidence="3">The sequence shown here is derived from an EMBL/GenBank/DDBJ whole genome shotgun (WGS) entry which is preliminary data.</text>
</comment>
<evidence type="ECO:0000313" key="3">
    <source>
        <dbReference type="EMBL" id="TPW77636.1"/>
    </source>
</evidence>
<feature type="signal peptide" evidence="2">
    <location>
        <begin position="1"/>
        <end position="23"/>
    </location>
</feature>
<proteinExistence type="predicted"/>
<name>A0A506Y4W7_9MICO</name>
<dbReference type="InterPro" id="IPR047676">
    <property type="entry name" value="FxLYD_dom"/>
</dbReference>
<reference evidence="3 4" key="1">
    <citation type="submission" date="2019-06" db="EMBL/GenBank/DDBJ databases">
        <authorList>
            <person name="Li F."/>
        </authorList>
    </citation>
    <scope>NUCLEOTIDE SEQUENCE [LARGE SCALE GENOMIC DNA]</scope>
    <source>
        <strain evidence="3 4">10F1D-1</strain>
    </source>
</reference>
<dbReference type="AlphaFoldDB" id="A0A506Y4W7"/>
<keyword evidence="2" id="KW-0732">Signal</keyword>
<dbReference type="Proteomes" id="UP000316252">
    <property type="component" value="Unassembled WGS sequence"/>
</dbReference>
<keyword evidence="4" id="KW-1185">Reference proteome</keyword>
<gene>
    <name evidence="3" type="ORF">FJ657_02945</name>
</gene>
<protein>
    <submittedName>
        <fullName evidence="3">Uncharacterized protein</fullName>
    </submittedName>
</protein>
<dbReference type="RefSeq" id="WP_141162164.1">
    <property type="nucleotide sequence ID" value="NZ_VHQG01000001.1"/>
</dbReference>
<dbReference type="OrthoDB" id="5073126at2"/>
<dbReference type="EMBL" id="VHQG01000001">
    <property type="protein sequence ID" value="TPW77636.1"/>
    <property type="molecule type" value="Genomic_DNA"/>
</dbReference>
<dbReference type="NCBIfam" id="NF038353">
    <property type="entry name" value="FxLYD_dom"/>
    <property type="match status" value="1"/>
</dbReference>
<feature type="compositionally biased region" description="Low complexity" evidence="1">
    <location>
        <begin position="34"/>
        <end position="46"/>
    </location>
</feature>
<accession>A0A506Y4W7</accession>
<organism evidence="3 4">
    <name type="scientific">Schumannella soli</name>
    <dbReference type="NCBI Taxonomy" id="2590779"/>
    <lineage>
        <taxon>Bacteria</taxon>
        <taxon>Bacillati</taxon>
        <taxon>Actinomycetota</taxon>
        <taxon>Actinomycetes</taxon>
        <taxon>Micrococcales</taxon>
        <taxon>Microbacteriaceae</taxon>
        <taxon>Schumannella</taxon>
    </lineage>
</organism>
<evidence type="ECO:0000256" key="1">
    <source>
        <dbReference type="SAM" id="MobiDB-lite"/>
    </source>
</evidence>
<feature type="chain" id="PRO_5021358433" evidence="2">
    <location>
        <begin position="24"/>
        <end position="151"/>
    </location>
</feature>
<dbReference type="PROSITE" id="PS51257">
    <property type="entry name" value="PROKAR_LIPOPROTEIN"/>
    <property type="match status" value="1"/>
</dbReference>